<dbReference type="InterPro" id="IPR029068">
    <property type="entry name" value="Glyas_Bleomycin-R_OHBP_Dase"/>
</dbReference>
<dbReference type="InterPro" id="IPR053863">
    <property type="entry name" value="Glyoxy/Ble-like_N"/>
</dbReference>
<sequence length="142" mass="15365">MAITQIFVNLPVADVAASTAFYESLGFTKNPQFSDETTSCMVISDSIFAMIATKEKLQGFSRNPLADEGVRVINALGAESREEVDRIAGAALAGGGTEPNDVQDYGWMYNRAFTDLDGHHWEVAYMDEAAMAEAFAEGTPEV</sequence>
<dbReference type="RefSeq" id="WP_344103989.1">
    <property type="nucleotide sequence ID" value="NZ_BAAANL010000005.1"/>
</dbReference>
<dbReference type="PANTHER" id="PTHR36503:SF2">
    <property type="entry name" value="BLR2408 PROTEIN"/>
    <property type="match status" value="1"/>
</dbReference>
<name>A0ABP4ZSF0_9MICO</name>
<reference evidence="3" key="1">
    <citation type="journal article" date="2019" name="Int. J. Syst. Evol. Microbiol.">
        <title>The Global Catalogue of Microorganisms (GCM) 10K type strain sequencing project: providing services to taxonomists for standard genome sequencing and annotation.</title>
        <authorList>
            <consortium name="The Broad Institute Genomics Platform"/>
            <consortium name="The Broad Institute Genome Sequencing Center for Infectious Disease"/>
            <person name="Wu L."/>
            <person name="Ma J."/>
        </authorList>
    </citation>
    <scope>NUCLEOTIDE SEQUENCE [LARGE SCALE GENOMIC DNA]</scope>
    <source>
        <strain evidence="3">JCM 14326</strain>
    </source>
</reference>
<evidence type="ECO:0000259" key="1">
    <source>
        <dbReference type="Pfam" id="PF22677"/>
    </source>
</evidence>
<comment type="caution">
    <text evidence="2">The sequence shown here is derived from an EMBL/GenBank/DDBJ whole genome shotgun (WGS) entry which is preliminary data.</text>
</comment>
<dbReference type="Proteomes" id="UP001501094">
    <property type="component" value="Unassembled WGS sequence"/>
</dbReference>
<accession>A0ABP4ZSF0</accession>
<feature type="domain" description="Glyoxalase/Bleomycin resistance-like N-terminal" evidence="1">
    <location>
        <begin position="6"/>
        <end position="43"/>
    </location>
</feature>
<dbReference type="Gene3D" id="3.10.180.10">
    <property type="entry name" value="2,3-Dihydroxybiphenyl 1,2-Dioxygenase, domain 1"/>
    <property type="match status" value="1"/>
</dbReference>
<organism evidence="2 3">
    <name type="scientific">Myceligenerans crystallogenes</name>
    <dbReference type="NCBI Taxonomy" id="316335"/>
    <lineage>
        <taxon>Bacteria</taxon>
        <taxon>Bacillati</taxon>
        <taxon>Actinomycetota</taxon>
        <taxon>Actinomycetes</taxon>
        <taxon>Micrococcales</taxon>
        <taxon>Promicromonosporaceae</taxon>
        <taxon>Myceligenerans</taxon>
    </lineage>
</organism>
<gene>
    <name evidence="2" type="ORF">GCM10009751_28310</name>
</gene>
<evidence type="ECO:0000313" key="2">
    <source>
        <dbReference type="EMBL" id="GAA1868117.1"/>
    </source>
</evidence>
<dbReference type="PANTHER" id="PTHR36503">
    <property type="entry name" value="BLR2520 PROTEIN"/>
    <property type="match status" value="1"/>
</dbReference>
<keyword evidence="3" id="KW-1185">Reference proteome</keyword>
<dbReference type="EMBL" id="BAAANL010000005">
    <property type="protein sequence ID" value="GAA1868117.1"/>
    <property type="molecule type" value="Genomic_DNA"/>
</dbReference>
<protein>
    <submittedName>
        <fullName evidence="2">VOC family protein</fullName>
    </submittedName>
</protein>
<proteinExistence type="predicted"/>
<dbReference type="SUPFAM" id="SSF54593">
    <property type="entry name" value="Glyoxalase/Bleomycin resistance protein/Dihydroxybiphenyl dioxygenase"/>
    <property type="match status" value="1"/>
</dbReference>
<dbReference type="Pfam" id="PF22677">
    <property type="entry name" value="Ble-like_N"/>
    <property type="match status" value="1"/>
</dbReference>
<evidence type="ECO:0000313" key="3">
    <source>
        <dbReference type="Proteomes" id="UP001501094"/>
    </source>
</evidence>